<dbReference type="Gene3D" id="1.20.5.1930">
    <property type="match status" value="1"/>
</dbReference>
<feature type="transmembrane region" description="Helical" evidence="10">
    <location>
        <begin position="106"/>
        <end position="123"/>
    </location>
</feature>
<evidence type="ECO:0000256" key="10">
    <source>
        <dbReference type="SAM" id="Phobius"/>
    </source>
</evidence>
<dbReference type="Pfam" id="PF02518">
    <property type="entry name" value="HATPase_c"/>
    <property type="match status" value="1"/>
</dbReference>
<dbReference type="CDD" id="cd16917">
    <property type="entry name" value="HATPase_UhpB-NarQ-NarX-like"/>
    <property type="match status" value="1"/>
</dbReference>
<keyword evidence="4" id="KW-0808">Transferase</keyword>
<reference evidence="12 13" key="1">
    <citation type="journal article" date="2019" name="Int. J. Syst. Evol. Microbiol.">
        <title>The Global Catalogue of Microorganisms (GCM) 10K type strain sequencing project: providing services to taxonomists for standard genome sequencing and annotation.</title>
        <authorList>
            <consortium name="The Broad Institute Genomics Platform"/>
            <consortium name="The Broad Institute Genome Sequencing Center for Infectious Disease"/>
            <person name="Wu L."/>
            <person name="Ma J."/>
        </authorList>
    </citation>
    <scope>NUCLEOTIDE SEQUENCE [LARGE SCALE GENOMIC DNA]</scope>
    <source>
        <strain evidence="12 13">JCM 15481</strain>
    </source>
</reference>
<sequence length="429" mass="44566">MLPSWSRFTDRHPRLVEAALLLLVLVITSRQYVVGGPGWAAGQPLAVAAVVPLLWRRSRPGPVVLAAAVCAVVSAGLGYALSLPLMAPTIVALYELAVRAPQRTVYAHYAVVVAMVVPAALLADGGDQTWAEEAVAPFFWLLLPVFAGTAVQARRAYLDAVHLRAEHAERTREEEARRRVAEERVRIARDLHDVVAHHMALAHAQAGTAARLARTRPAQAEEILGELTGTTSAALRELQATVGLLRHAVDAPGADGDGAGDGAGGAGEPLQPAPGLSRLPELVAAFESAGLPVTVAVEGAERPLPPGLDLTAYRIVQEALTNVAKHAGAGTARVRLAYAHDRLTVTVSDDGGAGRPPPSPAPGGGFGLIGMRERARTAGGSLRAGRRPEGGFAVTAELPLPVRRPTAGAAPAPQAGPAPQTTEPSGEPR</sequence>
<dbReference type="Gene3D" id="3.30.565.10">
    <property type="entry name" value="Histidine kinase-like ATPase, C-terminal domain"/>
    <property type="match status" value="1"/>
</dbReference>
<evidence type="ECO:0000256" key="2">
    <source>
        <dbReference type="ARBA" id="ARBA00012438"/>
    </source>
</evidence>
<dbReference type="EMBL" id="BAAAPF010000289">
    <property type="protein sequence ID" value="GAA1500891.1"/>
    <property type="molecule type" value="Genomic_DNA"/>
</dbReference>
<dbReference type="InterPro" id="IPR005467">
    <property type="entry name" value="His_kinase_dom"/>
</dbReference>
<evidence type="ECO:0000256" key="5">
    <source>
        <dbReference type="ARBA" id="ARBA00022741"/>
    </source>
</evidence>
<name>A0ABN1ZLV7_9ACTN</name>
<comment type="caution">
    <text evidence="12">The sequence shown here is derived from an EMBL/GenBank/DDBJ whole genome shotgun (WGS) entry which is preliminary data.</text>
</comment>
<keyword evidence="6 12" id="KW-0418">Kinase</keyword>
<proteinExistence type="predicted"/>
<dbReference type="PANTHER" id="PTHR24421">
    <property type="entry name" value="NITRATE/NITRITE SENSOR PROTEIN NARX-RELATED"/>
    <property type="match status" value="1"/>
</dbReference>
<keyword evidence="3" id="KW-0597">Phosphoprotein</keyword>
<accession>A0ABN1ZLV7</accession>
<evidence type="ECO:0000256" key="4">
    <source>
        <dbReference type="ARBA" id="ARBA00022679"/>
    </source>
</evidence>
<evidence type="ECO:0000256" key="3">
    <source>
        <dbReference type="ARBA" id="ARBA00022553"/>
    </source>
</evidence>
<organism evidence="12 13">
    <name type="scientific">Streptomyces synnematoformans</name>
    <dbReference type="NCBI Taxonomy" id="415721"/>
    <lineage>
        <taxon>Bacteria</taxon>
        <taxon>Bacillati</taxon>
        <taxon>Actinomycetota</taxon>
        <taxon>Actinomycetes</taxon>
        <taxon>Kitasatosporales</taxon>
        <taxon>Streptomycetaceae</taxon>
        <taxon>Streptomyces</taxon>
    </lineage>
</organism>
<dbReference type="GO" id="GO:0016301">
    <property type="term" value="F:kinase activity"/>
    <property type="evidence" value="ECO:0007669"/>
    <property type="project" value="UniProtKB-KW"/>
</dbReference>
<dbReference type="Pfam" id="PF23539">
    <property type="entry name" value="DUF7134"/>
    <property type="match status" value="1"/>
</dbReference>
<evidence type="ECO:0000256" key="6">
    <source>
        <dbReference type="ARBA" id="ARBA00022777"/>
    </source>
</evidence>
<dbReference type="SUPFAM" id="SSF55874">
    <property type="entry name" value="ATPase domain of HSP90 chaperone/DNA topoisomerase II/histidine kinase"/>
    <property type="match status" value="1"/>
</dbReference>
<feature type="region of interest" description="Disordered" evidence="9">
    <location>
        <begin position="347"/>
        <end position="429"/>
    </location>
</feature>
<protein>
    <recommendedName>
        <fullName evidence="2">histidine kinase</fullName>
        <ecNumber evidence="2">2.7.13.3</ecNumber>
    </recommendedName>
</protein>
<dbReference type="InterPro" id="IPR011712">
    <property type="entry name" value="Sig_transdc_His_kin_sub3_dim/P"/>
</dbReference>
<gene>
    <name evidence="12" type="ORF">GCM10009802_56700</name>
</gene>
<keyword evidence="13" id="KW-1185">Reference proteome</keyword>
<dbReference type="RefSeq" id="WP_344293639.1">
    <property type="nucleotide sequence ID" value="NZ_BAAAPF010000289.1"/>
</dbReference>
<feature type="region of interest" description="Disordered" evidence="9">
    <location>
        <begin position="252"/>
        <end position="275"/>
    </location>
</feature>
<keyword evidence="8" id="KW-0902">Two-component regulatory system</keyword>
<evidence type="ECO:0000313" key="13">
    <source>
        <dbReference type="Proteomes" id="UP001500443"/>
    </source>
</evidence>
<evidence type="ECO:0000256" key="8">
    <source>
        <dbReference type="ARBA" id="ARBA00023012"/>
    </source>
</evidence>
<dbReference type="InterPro" id="IPR003594">
    <property type="entry name" value="HATPase_dom"/>
</dbReference>
<dbReference type="InterPro" id="IPR050482">
    <property type="entry name" value="Sensor_HK_TwoCompSys"/>
</dbReference>
<evidence type="ECO:0000256" key="1">
    <source>
        <dbReference type="ARBA" id="ARBA00000085"/>
    </source>
</evidence>
<dbReference type="Proteomes" id="UP001500443">
    <property type="component" value="Unassembled WGS sequence"/>
</dbReference>
<keyword evidence="10" id="KW-0812">Transmembrane</keyword>
<feature type="transmembrane region" description="Helical" evidence="10">
    <location>
        <begin position="135"/>
        <end position="153"/>
    </location>
</feature>
<evidence type="ECO:0000256" key="7">
    <source>
        <dbReference type="ARBA" id="ARBA00022840"/>
    </source>
</evidence>
<keyword evidence="10" id="KW-1133">Transmembrane helix</keyword>
<feature type="compositionally biased region" description="Low complexity" evidence="9">
    <location>
        <begin position="405"/>
        <end position="422"/>
    </location>
</feature>
<dbReference type="PROSITE" id="PS50109">
    <property type="entry name" value="HIS_KIN"/>
    <property type="match status" value="1"/>
</dbReference>
<keyword evidence="10" id="KW-0472">Membrane</keyword>
<feature type="transmembrane region" description="Helical" evidence="10">
    <location>
        <begin position="64"/>
        <end position="94"/>
    </location>
</feature>
<keyword evidence="7" id="KW-0067">ATP-binding</keyword>
<dbReference type="Pfam" id="PF07730">
    <property type="entry name" value="HisKA_3"/>
    <property type="match status" value="1"/>
</dbReference>
<dbReference type="InterPro" id="IPR055558">
    <property type="entry name" value="DUF7134"/>
</dbReference>
<feature type="domain" description="Histidine kinase" evidence="11">
    <location>
        <begin position="314"/>
        <end position="402"/>
    </location>
</feature>
<dbReference type="InterPro" id="IPR036890">
    <property type="entry name" value="HATPase_C_sf"/>
</dbReference>
<dbReference type="PANTHER" id="PTHR24421:SF10">
    <property type="entry name" value="NITRATE_NITRITE SENSOR PROTEIN NARQ"/>
    <property type="match status" value="1"/>
</dbReference>
<evidence type="ECO:0000313" key="12">
    <source>
        <dbReference type="EMBL" id="GAA1500891.1"/>
    </source>
</evidence>
<evidence type="ECO:0000259" key="11">
    <source>
        <dbReference type="PROSITE" id="PS50109"/>
    </source>
</evidence>
<dbReference type="EC" id="2.7.13.3" evidence="2"/>
<keyword evidence="5" id="KW-0547">Nucleotide-binding</keyword>
<comment type="catalytic activity">
    <reaction evidence="1">
        <text>ATP + protein L-histidine = ADP + protein N-phospho-L-histidine.</text>
        <dbReference type="EC" id="2.7.13.3"/>
    </reaction>
</comment>
<evidence type="ECO:0000256" key="9">
    <source>
        <dbReference type="SAM" id="MobiDB-lite"/>
    </source>
</evidence>
<feature type="compositionally biased region" description="Gly residues" evidence="9">
    <location>
        <begin position="255"/>
        <end position="267"/>
    </location>
</feature>